<dbReference type="AlphaFoldDB" id="A0A7U2MJ68"/>
<accession>A0A7U2MJ68</accession>
<dbReference type="VEuPathDB" id="FungiDB:AFLA_009515"/>
<sequence>MDTANLPRNLIIGQSRRRKYVNHPVSYTPAPRVTNFTVRGIPTLNPTTKTSLIYTNNHRKQEDSRQYYGNNKLARRGGIIRIKNDIYDEARRAIRDRLTEILRQLALILESSDIHSRQRKVVTTRDFCIEKVIYALNRLGNTLYGF</sequence>
<gene>
    <name evidence="1" type="ORF">F9C07_2108526</name>
</gene>
<dbReference type="GO" id="GO:0046982">
    <property type="term" value="F:protein heterodimerization activity"/>
    <property type="evidence" value="ECO:0007669"/>
    <property type="project" value="InterPro"/>
</dbReference>
<protein>
    <submittedName>
        <fullName evidence="1">Histone H4</fullName>
    </submittedName>
</protein>
<dbReference type="EMBL" id="CP044621">
    <property type="protein sequence ID" value="QRD84712.1"/>
    <property type="molecule type" value="Genomic_DNA"/>
</dbReference>
<dbReference type="VEuPathDB" id="FungiDB:F9C07_2108526"/>
<reference evidence="2" key="1">
    <citation type="journal article" date="2021" name="G3 (Bethesda)">
        <title>Chromosome assembled and annotated genome sequence of Aspergillus flavus NRRL 3357.</title>
        <authorList>
            <person name="Skerker J.M."/>
            <person name="Pianalto K.M."/>
            <person name="Mondo S.J."/>
            <person name="Yang K."/>
            <person name="Arkin A.P."/>
            <person name="Keller N.P."/>
            <person name="Grigoriev I.V."/>
            <person name="Louise Glass N.L."/>
        </authorList>
    </citation>
    <scope>NUCLEOTIDE SEQUENCE [LARGE SCALE GENOMIC DNA]</scope>
    <source>
        <strain evidence="2">ATCC 200026 / FGSC A1120 / IAM 13836 / NRRL 3357 / JCM 12722 / SRRC 167</strain>
    </source>
</reference>
<dbReference type="Gene3D" id="1.10.20.10">
    <property type="entry name" value="Histone, subunit A"/>
    <property type="match status" value="1"/>
</dbReference>
<proteinExistence type="predicted"/>
<evidence type="ECO:0000313" key="2">
    <source>
        <dbReference type="Proteomes" id="UP000596276"/>
    </source>
</evidence>
<keyword evidence="2" id="KW-1185">Reference proteome</keyword>
<dbReference type="InterPro" id="IPR009072">
    <property type="entry name" value="Histone-fold"/>
</dbReference>
<evidence type="ECO:0000313" key="1">
    <source>
        <dbReference type="EMBL" id="QRD84712.1"/>
    </source>
</evidence>
<name>A0A7U2MJ68_ASPFN</name>
<organism evidence="1 2">
    <name type="scientific">Aspergillus flavus (strain ATCC 200026 / FGSC A1120 / IAM 13836 / NRRL 3357 / JCM 12722 / SRRC 167)</name>
    <dbReference type="NCBI Taxonomy" id="332952"/>
    <lineage>
        <taxon>Eukaryota</taxon>
        <taxon>Fungi</taxon>
        <taxon>Dikarya</taxon>
        <taxon>Ascomycota</taxon>
        <taxon>Pezizomycotina</taxon>
        <taxon>Eurotiomycetes</taxon>
        <taxon>Eurotiomycetidae</taxon>
        <taxon>Eurotiales</taxon>
        <taxon>Aspergillaceae</taxon>
        <taxon>Aspergillus</taxon>
        <taxon>Aspergillus subgen. Circumdati</taxon>
    </lineage>
</organism>
<dbReference type="Proteomes" id="UP000596276">
    <property type="component" value="Chromosome 5"/>
</dbReference>